<dbReference type="EMBL" id="WOCE01000013">
    <property type="protein sequence ID" value="KAE9600787.1"/>
    <property type="molecule type" value="Genomic_DNA"/>
</dbReference>
<feature type="short sequence motif" description="GXGXXG" evidence="4">
    <location>
        <begin position="39"/>
        <end position="44"/>
    </location>
</feature>
<dbReference type="OrthoDB" id="1377244at2759"/>
<dbReference type="PROSITE" id="PS51635">
    <property type="entry name" value="PNPLA"/>
    <property type="match status" value="1"/>
</dbReference>
<dbReference type="InterPro" id="IPR002641">
    <property type="entry name" value="PNPLA_dom"/>
</dbReference>
<comment type="caution">
    <text evidence="6">The sequence shown here is derived from an EMBL/GenBank/DDBJ whole genome shotgun (WGS) entry which is preliminary data.</text>
</comment>
<dbReference type="PANTHER" id="PTHR32176">
    <property type="entry name" value="XYLOSE ISOMERASE"/>
    <property type="match status" value="1"/>
</dbReference>
<dbReference type="Pfam" id="PF01734">
    <property type="entry name" value="Patatin"/>
    <property type="match status" value="1"/>
</dbReference>
<feature type="active site" description="Nucleophile" evidence="4">
    <location>
        <position position="78"/>
    </location>
</feature>
<name>A0A6A4PH35_LUPAL</name>
<feature type="short sequence motif" description="GXSXG" evidence="4">
    <location>
        <begin position="76"/>
        <end position="80"/>
    </location>
</feature>
<evidence type="ECO:0000313" key="6">
    <source>
        <dbReference type="EMBL" id="KAE9600787.1"/>
    </source>
</evidence>
<dbReference type="AlphaFoldDB" id="A0A6A4PH35"/>
<dbReference type="GO" id="GO:0047372">
    <property type="term" value="F:monoacylglycerol lipase activity"/>
    <property type="evidence" value="ECO:0007669"/>
    <property type="project" value="TreeGrafter"/>
</dbReference>
<feature type="active site" description="Proton acceptor" evidence="4">
    <location>
        <position position="216"/>
    </location>
</feature>
<keyword evidence="2 4" id="KW-0442">Lipid degradation</keyword>
<dbReference type="Proteomes" id="UP000447434">
    <property type="component" value="Chromosome 13"/>
</dbReference>
<dbReference type="EC" id="3.1.1.-" evidence="5"/>
<comment type="similarity">
    <text evidence="1 5">Belongs to the patatin family.</text>
</comment>
<evidence type="ECO:0000313" key="7">
    <source>
        <dbReference type="Proteomes" id="UP000447434"/>
    </source>
</evidence>
<feature type="short sequence motif" description="DGA/G" evidence="4">
    <location>
        <begin position="216"/>
        <end position="218"/>
    </location>
</feature>
<evidence type="ECO:0000256" key="2">
    <source>
        <dbReference type="ARBA" id="ARBA00022963"/>
    </source>
</evidence>
<sequence length="414" mass="45577">MASFVFLVFVLTSHFIAGFSTQLPPPNYGNTITILSIDGGGIRGIVPAVILQHLEKSLQVFDKDASLAEYFDVIAGTSTGGLMTSLLTTPEPHTNVPLFTASKLIQFYKELGPQIFNKTSGWNATYPGPKYDGKFLHNIAREILKDARLKDTLTNVVIPTFDLKRLHPVIFSKFKVKKVPSLNAKLSDISIGTSAAPTYLPPYYFKNGNTDFNLVDGGVAATNPAMAAVSEVIQQLKEKNPRFKRHNKILLLSIGCGTKKAVGYDANVAGQWSQGFWVQSGLSGAIYDYAAKDMTDSNLATVFPGLQSPNNYLRIQDYNLDPSMDSLDNATQVNMENLESVGKKLLNETVLRMNVATFVPEKDKNAVTNAKALERLAKILHKEKTLRLENILMEKSGRPFIENDAIPLGRSWTS</sequence>
<evidence type="ECO:0000256" key="3">
    <source>
        <dbReference type="ARBA" id="ARBA00023098"/>
    </source>
</evidence>
<dbReference type="GO" id="GO:0004620">
    <property type="term" value="F:phospholipase activity"/>
    <property type="evidence" value="ECO:0007669"/>
    <property type="project" value="TreeGrafter"/>
</dbReference>
<gene>
    <name evidence="6" type="ORF">Lalb_Chr13g0290651</name>
</gene>
<comment type="function">
    <text evidence="5">Lipolytic acyl hydrolase (LAH).</text>
</comment>
<dbReference type="GO" id="GO:0016042">
    <property type="term" value="P:lipid catabolic process"/>
    <property type="evidence" value="ECO:0007669"/>
    <property type="project" value="UniProtKB-UniRule"/>
</dbReference>
<evidence type="ECO:0000256" key="4">
    <source>
        <dbReference type="PROSITE-ProRule" id="PRU01161"/>
    </source>
</evidence>
<reference evidence="7" key="1">
    <citation type="journal article" date="2020" name="Nat. Commun.">
        <title>Genome sequence of the cluster root forming white lupin.</title>
        <authorList>
            <person name="Hufnagel B."/>
            <person name="Marques A."/>
            <person name="Soriano A."/>
            <person name="Marques L."/>
            <person name="Divol F."/>
            <person name="Doumas P."/>
            <person name="Sallet E."/>
            <person name="Mancinotti D."/>
            <person name="Carrere S."/>
            <person name="Marande W."/>
            <person name="Arribat S."/>
            <person name="Keller J."/>
            <person name="Huneau C."/>
            <person name="Blein T."/>
            <person name="Aime D."/>
            <person name="Laguerre M."/>
            <person name="Taylor J."/>
            <person name="Schubert V."/>
            <person name="Nelson M."/>
            <person name="Geu-Flores F."/>
            <person name="Crespi M."/>
            <person name="Gallardo-Guerrero K."/>
            <person name="Delaux P.-M."/>
            <person name="Salse J."/>
            <person name="Berges H."/>
            <person name="Guyot R."/>
            <person name="Gouzy J."/>
            <person name="Peret B."/>
        </authorList>
    </citation>
    <scope>NUCLEOTIDE SEQUENCE [LARGE SCALE GENOMIC DNA]</scope>
    <source>
        <strain evidence="7">cv. Amiga</strain>
    </source>
</reference>
<dbReference type="SUPFAM" id="SSF52151">
    <property type="entry name" value="FabD/lysophospholipase-like"/>
    <property type="match status" value="1"/>
</dbReference>
<proteinExistence type="inferred from homology"/>
<accession>A0A6A4PH35</accession>
<dbReference type="PANTHER" id="PTHR32176:SF33">
    <property type="entry name" value="PATATIN"/>
    <property type="match status" value="1"/>
</dbReference>
<dbReference type="FunFam" id="3.40.1090.10:FF:000061">
    <property type="entry name" value="Patatin"/>
    <property type="match status" value="1"/>
</dbReference>
<protein>
    <recommendedName>
        <fullName evidence="5">Patatin</fullName>
        <ecNumber evidence="5">3.1.1.-</ecNumber>
    </recommendedName>
</protein>
<keyword evidence="3 4" id="KW-0443">Lipid metabolism</keyword>
<evidence type="ECO:0000256" key="5">
    <source>
        <dbReference type="RuleBase" id="RU361262"/>
    </source>
</evidence>
<organism evidence="6 7">
    <name type="scientific">Lupinus albus</name>
    <name type="common">White lupine</name>
    <name type="synonym">Lupinus termis</name>
    <dbReference type="NCBI Taxonomy" id="3870"/>
    <lineage>
        <taxon>Eukaryota</taxon>
        <taxon>Viridiplantae</taxon>
        <taxon>Streptophyta</taxon>
        <taxon>Embryophyta</taxon>
        <taxon>Tracheophyta</taxon>
        <taxon>Spermatophyta</taxon>
        <taxon>Magnoliopsida</taxon>
        <taxon>eudicotyledons</taxon>
        <taxon>Gunneridae</taxon>
        <taxon>Pentapetalae</taxon>
        <taxon>rosids</taxon>
        <taxon>fabids</taxon>
        <taxon>Fabales</taxon>
        <taxon>Fabaceae</taxon>
        <taxon>Papilionoideae</taxon>
        <taxon>50 kb inversion clade</taxon>
        <taxon>genistoids sensu lato</taxon>
        <taxon>core genistoids</taxon>
        <taxon>Genisteae</taxon>
        <taxon>Lupinus</taxon>
    </lineage>
</organism>
<dbReference type="InterPro" id="IPR016035">
    <property type="entry name" value="Acyl_Trfase/lysoPLipase"/>
</dbReference>
<comment type="domain">
    <text evidence="5">The nitrogen atoms of the two glycine residues in the GGXR motif define the oxyanion hole, and stabilize the oxyanion that forms during the nucleophilic attack by the catalytic serine during substrate cleavage.</text>
</comment>
<evidence type="ECO:0000256" key="1">
    <source>
        <dbReference type="ARBA" id="ARBA00010240"/>
    </source>
</evidence>
<dbReference type="Gene3D" id="3.40.1090.10">
    <property type="entry name" value="Cytosolic phospholipase A2 catalytic domain"/>
    <property type="match status" value="1"/>
</dbReference>
<keyword evidence="4 5" id="KW-0378">Hydrolase</keyword>
<keyword evidence="7" id="KW-1185">Reference proteome</keyword>